<evidence type="ECO:0000256" key="1">
    <source>
        <dbReference type="SAM" id="MobiDB-lite"/>
    </source>
</evidence>
<gene>
    <name evidence="2" type="ORF">D9613_002398</name>
</gene>
<keyword evidence="3" id="KW-1185">Reference proteome</keyword>
<proteinExistence type="predicted"/>
<organism evidence="2 3">
    <name type="scientific">Agrocybe pediades</name>
    <dbReference type="NCBI Taxonomy" id="84607"/>
    <lineage>
        <taxon>Eukaryota</taxon>
        <taxon>Fungi</taxon>
        <taxon>Dikarya</taxon>
        <taxon>Basidiomycota</taxon>
        <taxon>Agaricomycotina</taxon>
        <taxon>Agaricomycetes</taxon>
        <taxon>Agaricomycetidae</taxon>
        <taxon>Agaricales</taxon>
        <taxon>Agaricineae</taxon>
        <taxon>Strophariaceae</taxon>
        <taxon>Agrocybe</taxon>
    </lineage>
</organism>
<dbReference type="Proteomes" id="UP000521872">
    <property type="component" value="Unassembled WGS sequence"/>
</dbReference>
<feature type="compositionally biased region" description="Basic and acidic residues" evidence="1">
    <location>
        <begin position="62"/>
        <end position="98"/>
    </location>
</feature>
<evidence type="ECO:0000313" key="2">
    <source>
        <dbReference type="EMBL" id="KAF4623308.1"/>
    </source>
</evidence>
<dbReference type="AlphaFoldDB" id="A0A8H4VUS1"/>
<protein>
    <submittedName>
        <fullName evidence="2">Uncharacterized protein</fullName>
    </submittedName>
</protein>
<name>A0A8H4VUS1_9AGAR</name>
<comment type="caution">
    <text evidence="2">The sequence shown here is derived from an EMBL/GenBank/DDBJ whole genome shotgun (WGS) entry which is preliminary data.</text>
</comment>
<dbReference type="EMBL" id="JAACJL010000001">
    <property type="protein sequence ID" value="KAF4623308.1"/>
    <property type="molecule type" value="Genomic_DNA"/>
</dbReference>
<feature type="compositionally biased region" description="Basic and acidic residues" evidence="1">
    <location>
        <begin position="126"/>
        <end position="145"/>
    </location>
</feature>
<reference evidence="2 3" key="1">
    <citation type="submission" date="2019-12" db="EMBL/GenBank/DDBJ databases">
        <authorList>
            <person name="Floudas D."/>
            <person name="Bentzer J."/>
            <person name="Ahren D."/>
            <person name="Johansson T."/>
            <person name="Persson P."/>
            <person name="Tunlid A."/>
        </authorList>
    </citation>
    <scope>NUCLEOTIDE SEQUENCE [LARGE SCALE GENOMIC DNA]</scope>
    <source>
        <strain evidence="2 3">CBS 102.39</strain>
    </source>
</reference>
<feature type="region of interest" description="Disordered" evidence="1">
    <location>
        <begin position="1"/>
        <end position="162"/>
    </location>
</feature>
<accession>A0A8H4VUS1</accession>
<evidence type="ECO:0000313" key="3">
    <source>
        <dbReference type="Proteomes" id="UP000521872"/>
    </source>
</evidence>
<feature type="compositionally biased region" description="Low complexity" evidence="1">
    <location>
        <begin position="42"/>
        <end position="56"/>
    </location>
</feature>
<sequence>MNALLRTTARAHIHRASPRSMNASRPIGLASIQSSEITKRQSSSNSSGGRGDVSSSPAGNKHNTDTYAKEVDTTPVEDKSVHRVDPDSENVQKPHEPPSGDFSRAGTQTDEYRHVEGSDQPYAPKNGDKGRYGTRDSWAEEKGPETAHPGEGPEGKSSGGRK</sequence>